<keyword evidence="2" id="KW-0472">Membrane</keyword>
<evidence type="ECO:0000313" key="3">
    <source>
        <dbReference type="EMBL" id="KJY51215.1"/>
    </source>
</evidence>
<dbReference type="OrthoDB" id="2278876at2"/>
<organism evidence="3 4">
    <name type="scientific">Bombilactobacillus mellis</name>
    <dbReference type="NCBI Taxonomy" id="1218508"/>
    <lineage>
        <taxon>Bacteria</taxon>
        <taxon>Bacillati</taxon>
        <taxon>Bacillota</taxon>
        <taxon>Bacilli</taxon>
        <taxon>Lactobacillales</taxon>
        <taxon>Lactobacillaceae</taxon>
        <taxon>Bombilactobacillus</taxon>
    </lineage>
</organism>
<evidence type="ECO:0000313" key="4">
    <source>
        <dbReference type="Proteomes" id="UP000033695"/>
    </source>
</evidence>
<keyword evidence="4" id="KW-1185">Reference proteome</keyword>
<proteinExistence type="predicted"/>
<evidence type="ECO:0000256" key="2">
    <source>
        <dbReference type="SAM" id="Phobius"/>
    </source>
</evidence>
<dbReference type="Proteomes" id="UP000033695">
    <property type="component" value="Unassembled WGS sequence"/>
</dbReference>
<dbReference type="Pfam" id="PF13306">
    <property type="entry name" value="LRR_5"/>
    <property type="match status" value="1"/>
</dbReference>
<name>A0A0F4KXT1_9LACO</name>
<evidence type="ECO:0000256" key="1">
    <source>
        <dbReference type="SAM" id="MobiDB-lite"/>
    </source>
</evidence>
<comment type="caution">
    <text evidence="3">The sequence shown here is derived from an EMBL/GenBank/DDBJ whole genome shotgun (WGS) entry which is preliminary data.</text>
</comment>
<dbReference type="InterPro" id="IPR026906">
    <property type="entry name" value="LRR_5"/>
</dbReference>
<dbReference type="SUPFAM" id="SSF52058">
    <property type="entry name" value="L domain-like"/>
    <property type="match status" value="1"/>
</dbReference>
<gene>
    <name evidence="3" type="ORF">JG29_02630</name>
</gene>
<dbReference type="PATRIC" id="fig|1218508.4.peg.271"/>
<feature type="region of interest" description="Disordered" evidence="1">
    <location>
        <begin position="600"/>
        <end position="649"/>
    </location>
</feature>
<evidence type="ECO:0008006" key="5">
    <source>
        <dbReference type="Google" id="ProtNLM"/>
    </source>
</evidence>
<dbReference type="STRING" id="1218508.JG29_02630"/>
<dbReference type="Pfam" id="PF03382">
    <property type="entry name" value="DUF285"/>
    <property type="match status" value="1"/>
</dbReference>
<dbReference type="HOGENOM" id="CLU_249616_0_0_9"/>
<keyword evidence="2" id="KW-1133">Transmembrane helix</keyword>
<dbReference type="InterPro" id="IPR005046">
    <property type="entry name" value="DUF285"/>
</dbReference>
<feature type="compositionally biased region" description="Polar residues" evidence="1">
    <location>
        <begin position="1389"/>
        <end position="1417"/>
    </location>
</feature>
<dbReference type="EMBL" id="JXBZ01000002">
    <property type="protein sequence ID" value="KJY51215.1"/>
    <property type="molecule type" value="Genomic_DNA"/>
</dbReference>
<dbReference type="InterPro" id="IPR032675">
    <property type="entry name" value="LRR_dom_sf"/>
</dbReference>
<dbReference type="InterPro" id="IPR011889">
    <property type="entry name" value="Liste_lipo_26"/>
</dbReference>
<dbReference type="NCBIfam" id="TIGR02167">
    <property type="entry name" value="Liste_lipo_26"/>
    <property type="match status" value="3"/>
</dbReference>
<feature type="compositionally biased region" description="Polar residues" evidence="1">
    <location>
        <begin position="600"/>
        <end position="632"/>
    </location>
</feature>
<sequence>MQSRFNLRNTFLTGFLILIELLGLLVIFVGFVKADTPLTEMTGVNSDPNVIIDADHAFSPTISSQTKVSVVSTSNCQEDTTISKPQEHHYKFTPSANSPKTMTVVMKYTNVGLDNNGNAIDATVTVTATNVTDWIEIYEIGHVRLSSLKNSSSFSAKDMNAQVQINFTNKDQTTNKDQPAKVSGHLSFSNINNLKNLMLPLRTTNDPNTTTGIKNISQIYCAPATSSTGGDVTHLVYSKDGNNIIISDGIPNDNVKNTSKCIMFTAVFNSVSSLNYSFTGTSTSTNKYKQFDTGFTMGSIVDVAIPPINKKGIDERPNDIKQAGKQTALKAKSAFQIGPKAKFWQIPDLKKSITQRKFQETLQQKQIAAPDIKIADTTKQEDPFKIKPLYYLQQNLPQKSAGYLTSYQIMDPLNDTWTLAPDATTEVNVINNIKVTDEQGNNRTSDFSAIYNPGINTQTKQKNTLIIEATADALNNADFYGHVYTFVISGSFAKDSEGRLVTKDNINNSDSSCTGEIPNTAEITYAKSPSDKDKTTYDSNTAYAYIAYPSERPDISVDSNTGIDLDNKTITGTIKDNLVHGQDSLYWDLTINYTNSSGVSKSASLNLNNPSDSQHQNRVYKTDSTSSDSGVNFTAKLPDDIKMPNTQDEKDDYSKFKITATDRYGILGNHDYNLPWWTFDKDSGLLTIYPHTITPTITPTGSVDESSWPWDSQRKNVTSIKILKSAPSTGNGAGVKVEGSLKHMFSSMPKLTSIEGLDNLQPVSKQSLDFSYLFEYDSSLKKLDLSGLDMSNATWVSGIFSGDNMLNKLTLSNKNKLLIKNSLDNEKPMLRSGSWQEVGSTGTEDDPTGDVFTTEKLLDLYSSDNYTTAPNETYVWTDPDSPWWEVTNGVLKIHKHTIHRKPTKASDWPWSSYASEITEVDIDGDGVVKAQGSLAYMFSGLSKLTTIKGLSNLQTSNITSVAHLFDGCNALTKLDLPDKFVTQSVTDISHMFDGCTNLSAIQGLDKFNTSSVTSMSYLFYKCKSLKELDLPDKFVTQSVTDISYMFDGCEILSAIQGLDKFDTSSVTSMNSLFTGCHTLKELDLPDKFVTQSVTDISHMFDGCTSLTDIIGLDKFVTSKVTNMSYMFRWDYVLKSLDLQSFDMSNVTDTTDMFANNNNLSELSLGKNTQFKGDPGLCEATVSAPPYKYGDVHSKNWQAVGTGAVLSKQALIDKYTNNSSSFNPIKETYVWDKTWWTFDKDSGLLTIYPHDINVVPNNDFDKVKAKTWPWNSQRDDVKSIKIIGNSDSSLGDNVQVEGSLKYMFSGMSKLTSVQGLNYLHPNPLLNSKLNNQKTLDFSYLFAEDPEDAEDSKLEKLDLSGLDMSNATWVTNMFSGDNSLQKLTLSNKNRLQTSTPQKSNAALPSPNNENYTKNWQAKSSENEEDHYPTGKVYPAKDLENLYSDTNAPKGPTTYVWQPTGNLMFTQVPASLNYKVIRLPEFFTNSIKSSGNSSQTIKIQDSRAFRTGLKKSWNVQLTLIAKDLKGAQLHFSDDKTEYTGSGPYLIPAGNFTQKQDKYSWSTNDDGIQLDLQNLNYKNVENKSYNLEIDYNLTNSVN</sequence>
<feature type="region of interest" description="Disordered" evidence="1">
    <location>
        <begin position="1389"/>
        <end position="1430"/>
    </location>
</feature>
<keyword evidence="2" id="KW-0812">Transmembrane</keyword>
<dbReference type="Gene3D" id="3.80.10.10">
    <property type="entry name" value="Ribonuclease Inhibitor"/>
    <property type="match status" value="2"/>
</dbReference>
<feature type="transmembrane region" description="Helical" evidence="2">
    <location>
        <begin position="12"/>
        <end position="32"/>
    </location>
</feature>
<reference evidence="3 4" key="1">
    <citation type="submission" date="2014-12" db="EMBL/GenBank/DDBJ databases">
        <title>Comparative genomics of the lactic acid bacteria isolated from the honey bee gut.</title>
        <authorList>
            <person name="Ellegaard K.M."/>
            <person name="Tamarit D."/>
            <person name="Javelind E."/>
            <person name="Olofsson T."/>
            <person name="Andersson S.G."/>
            <person name="Vasquez A."/>
        </authorList>
    </citation>
    <scope>NUCLEOTIDE SEQUENCE [LARGE SCALE GENOMIC DNA]</scope>
    <source>
        <strain evidence="3 4">Hon2</strain>
    </source>
</reference>
<protein>
    <recommendedName>
        <fullName evidence="5">BspA family leucine-rich repeat surface protein</fullName>
    </recommendedName>
</protein>
<dbReference type="RefSeq" id="WP_045922163.1">
    <property type="nucleotide sequence ID" value="NZ_JBHTHW010000004.1"/>
</dbReference>
<accession>A0A0F4KXT1</accession>